<comment type="subunit">
    <text evidence="2">Forms a heterodimer with MurT.</text>
</comment>
<dbReference type="Gene3D" id="3.40.50.880">
    <property type="match status" value="1"/>
</dbReference>
<dbReference type="EMBL" id="JYIY01000077">
    <property type="protein sequence ID" value="KJL35682.1"/>
    <property type="molecule type" value="Genomic_DNA"/>
</dbReference>
<dbReference type="UniPathway" id="UPA00219"/>
<proteinExistence type="inferred from homology"/>
<dbReference type="GO" id="GO:0140282">
    <property type="term" value="F:carbon-nitrogen ligase activity on lipid II"/>
    <property type="evidence" value="ECO:0007669"/>
    <property type="project" value="UniProtKB-UniRule"/>
</dbReference>
<dbReference type="Proteomes" id="UP000257479">
    <property type="component" value="Unassembled WGS sequence"/>
</dbReference>
<evidence type="ECO:0000313" key="7">
    <source>
        <dbReference type="Proteomes" id="UP000257479"/>
    </source>
</evidence>
<dbReference type="OrthoDB" id="9782045at2"/>
<feature type="domain" description="CobB/CobQ-like glutamine amidotransferase" evidence="3">
    <location>
        <begin position="35"/>
        <end position="190"/>
    </location>
</feature>
<protein>
    <recommendedName>
        <fullName evidence="2">Lipid II isoglutaminyl synthase (glutamine-hydrolyzing) subunit GatD</fullName>
        <ecNumber evidence="2">6.3.5.13</ecNumber>
    </recommendedName>
    <alternativeName>
        <fullName evidence="2">Lipid II isoglutaminyl synthase glutaminase subunit</fullName>
        <ecNumber evidence="2">3.5.1.2</ecNumber>
    </alternativeName>
</protein>
<reference evidence="5 6" key="1">
    <citation type="submission" date="2015-02" db="EMBL/GenBank/DDBJ databases">
        <title>Draft genome sequences of ten Microbacterium spp. with emphasis on heavy metal contaminated environments.</title>
        <authorList>
            <person name="Corretto E."/>
        </authorList>
    </citation>
    <scope>NUCLEOTIDE SEQUENCE [LARGE SCALE GENOMIC DNA]</scope>
    <source>
        <strain evidence="5 6">DSM 18659</strain>
    </source>
</reference>
<evidence type="ECO:0000313" key="5">
    <source>
        <dbReference type="EMBL" id="KJL35682.1"/>
    </source>
</evidence>
<comment type="caution">
    <text evidence="2">Lacks conserved residue(s) required for the propagation of feature annotation.</text>
</comment>
<organism evidence="5 6">
    <name type="scientific">Microbacterium ginsengisoli</name>
    <dbReference type="NCBI Taxonomy" id="400772"/>
    <lineage>
        <taxon>Bacteria</taxon>
        <taxon>Bacillati</taxon>
        <taxon>Actinomycetota</taxon>
        <taxon>Actinomycetes</taxon>
        <taxon>Micrococcales</taxon>
        <taxon>Microbacteriaceae</taxon>
        <taxon>Microbacterium</taxon>
    </lineage>
</organism>
<dbReference type="EMBL" id="DMNG01000019">
    <property type="protein sequence ID" value="HAN23212.1"/>
    <property type="molecule type" value="Genomic_DNA"/>
</dbReference>
<dbReference type="PROSITE" id="PS51274">
    <property type="entry name" value="GATASE_COBBQ"/>
    <property type="match status" value="1"/>
</dbReference>
<dbReference type="EC" id="6.3.5.13" evidence="2"/>
<comment type="catalytic activity">
    <reaction evidence="2">
        <text>beta-D-GlcNAc-(1-&gt;4)-Mur2Ac(oyl-L-Ala-gamma-D-Glu-L-Lys-D-Ala-D-Ala)-di-trans,octa-cis-undecaprenyl diphosphate + L-glutamine + ATP + H2O = beta-D-GlcNAc-(1-&gt;4)-Mur2Ac(oyl-L-Ala-D-isoglutaminyl-L-Lys-D-Ala-D-Ala)-di-trans,octa-cis-undecaprenyl diphosphate + L-glutamate + ADP + phosphate + H(+)</text>
        <dbReference type="Rhea" id="RHEA:57928"/>
        <dbReference type="ChEBI" id="CHEBI:15377"/>
        <dbReference type="ChEBI" id="CHEBI:15378"/>
        <dbReference type="ChEBI" id="CHEBI:29985"/>
        <dbReference type="ChEBI" id="CHEBI:30616"/>
        <dbReference type="ChEBI" id="CHEBI:43474"/>
        <dbReference type="ChEBI" id="CHEBI:58359"/>
        <dbReference type="ChEBI" id="CHEBI:60033"/>
        <dbReference type="ChEBI" id="CHEBI:62233"/>
        <dbReference type="ChEBI" id="CHEBI:456216"/>
        <dbReference type="EC" id="6.3.5.13"/>
    </reaction>
</comment>
<evidence type="ECO:0000256" key="2">
    <source>
        <dbReference type="HAMAP-Rule" id="MF_02213"/>
    </source>
</evidence>
<dbReference type="RefSeq" id="WP_048808926.1">
    <property type="nucleotide sequence ID" value="NZ_JYIY01000077.1"/>
</dbReference>
<sequence length="248" mass="25731">MTLRLVQLYPTLLGISGDAGNVEVLATRARLAGFEVEVVTVEPGDTAPGEADLIVIGNGPLSAIRTVESDLRARAGWLRTAVENGCPVLAVGGGAELLAEQITLTDGSRLDGLGLVPARVARTRERRVGYVVADTADGRLVGFEDHASLWSLDDPALAYGTVLAGSGGVDGGHETVRAGSVVATNLQGPVLPLNPWLADLLLTAATARRALTYSTGDAHAAIDAHADAARAEIERLASGKRFTAIQLR</sequence>
<keyword evidence="2" id="KW-0573">Peptidoglycan synthesis</keyword>
<dbReference type="GO" id="GO:0008360">
    <property type="term" value="P:regulation of cell shape"/>
    <property type="evidence" value="ECO:0007669"/>
    <property type="project" value="UniProtKB-KW"/>
</dbReference>
<comment type="pathway">
    <text evidence="2">Cell wall biogenesis; peptidoglycan biosynthesis.</text>
</comment>
<dbReference type="InterPro" id="IPR011698">
    <property type="entry name" value="GATase_3"/>
</dbReference>
<dbReference type="EC" id="3.5.1.2" evidence="2"/>
<keyword evidence="2" id="KW-0436">Ligase</keyword>
<dbReference type="InterPro" id="IPR029062">
    <property type="entry name" value="Class_I_gatase-like"/>
</dbReference>
<dbReference type="GO" id="GO:0071555">
    <property type="term" value="P:cell wall organization"/>
    <property type="evidence" value="ECO:0007669"/>
    <property type="project" value="UniProtKB-KW"/>
</dbReference>
<dbReference type="Pfam" id="PF07685">
    <property type="entry name" value="GATase_3"/>
    <property type="match status" value="1"/>
</dbReference>
<keyword evidence="1 2" id="KW-0315">Glutamine amidotransferase</keyword>
<accession>A0A0F0LR50</accession>
<dbReference type="SUPFAM" id="SSF52317">
    <property type="entry name" value="Class I glutamine amidotransferase-like"/>
    <property type="match status" value="1"/>
</dbReference>
<dbReference type="GO" id="GO:0004359">
    <property type="term" value="F:glutaminase activity"/>
    <property type="evidence" value="ECO:0007669"/>
    <property type="project" value="UniProtKB-UniRule"/>
</dbReference>
<name>A0A0F0LR50_9MICO</name>
<dbReference type="Proteomes" id="UP000033451">
    <property type="component" value="Unassembled WGS sequence"/>
</dbReference>
<reference evidence="4 7" key="2">
    <citation type="journal article" date="2018" name="Nat. Biotechnol.">
        <title>A standardized bacterial taxonomy based on genome phylogeny substantially revises the tree of life.</title>
        <authorList>
            <person name="Parks D.H."/>
            <person name="Chuvochina M."/>
            <person name="Waite D.W."/>
            <person name="Rinke C."/>
            <person name="Skarshewski A."/>
            <person name="Chaumeil P.A."/>
            <person name="Hugenholtz P."/>
        </authorList>
    </citation>
    <scope>NUCLEOTIDE SEQUENCE [LARGE SCALE GENOMIC DNA]</scope>
    <source>
        <strain evidence="4">UBA9152</strain>
    </source>
</reference>
<gene>
    <name evidence="5" type="primary">cobQ</name>
    <name evidence="2" type="synonym">gatD</name>
    <name evidence="4" type="ORF">DCP95_01395</name>
    <name evidence="5" type="ORF">RR49_02114</name>
</gene>
<keyword evidence="6" id="KW-1185">Reference proteome</keyword>
<dbReference type="GO" id="GO:0009252">
    <property type="term" value="P:peptidoglycan biosynthetic process"/>
    <property type="evidence" value="ECO:0007669"/>
    <property type="project" value="UniProtKB-UniRule"/>
</dbReference>
<comment type="caution">
    <text evidence="5">The sequence shown here is derived from an EMBL/GenBank/DDBJ whole genome shotgun (WGS) entry which is preliminary data.</text>
</comment>
<dbReference type="PATRIC" id="fig|400772.4.peg.2130"/>
<comment type="catalytic activity">
    <reaction evidence="2">
        <text>L-glutamine + H2O = L-glutamate + NH4(+)</text>
        <dbReference type="Rhea" id="RHEA:15889"/>
        <dbReference type="ChEBI" id="CHEBI:15377"/>
        <dbReference type="ChEBI" id="CHEBI:28938"/>
        <dbReference type="ChEBI" id="CHEBI:29985"/>
        <dbReference type="ChEBI" id="CHEBI:58359"/>
        <dbReference type="EC" id="3.5.1.2"/>
    </reaction>
</comment>
<keyword evidence="2" id="KW-0961">Cell wall biogenesis/degradation</keyword>
<feature type="binding site" evidence="2">
    <location>
        <position position="126"/>
    </location>
    <ligand>
        <name>substrate</name>
    </ligand>
</feature>
<keyword evidence="2" id="KW-0133">Cell shape</keyword>
<dbReference type="AlphaFoldDB" id="A0A0F0LR50"/>
<evidence type="ECO:0000313" key="4">
    <source>
        <dbReference type="EMBL" id="HAN23212.1"/>
    </source>
</evidence>
<evidence type="ECO:0000313" key="6">
    <source>
        <dbReference type="Proteomes" id="UP000033451"/>
    </source>
</evidence>
<comment type="similarity">
    <text evidence="2">Belongs to the CobB/CobQ family. GatD subfamily.</text>
</comment>
<keyword evidence="4" id="KW-0808">Transferase</keyword>
<dbReference type="HAMAP" id="MF_02213">
    <property type="entry name" value="Lipid_II_synth_GatD"/>
    <property type="match status" value="1"/>
</dbReference>
<keyword evidence="2" id="KW-0378">Hydrolase</keyword>
<comment type="function">
    <text evidence="2">The lipid II isoglutaminyl synthase complex catalyzes the formation of alpha-D-isoglutamine in the cell wall lipid II stem peptide. The GatD subunit catalyzes the hydrolysis of glutamine to glutamate and ammonia. The resulting ammonia molecule is channeled to the active site of MurT.</text>
</comment>
<evidence type="ECO:0000259" key="3">
    <source>
        <dbReference type="Pfam" id="PF07685"/>
    </source>
</evidence>
<dbReference type="InterPro" id="IPR043702">
    <property type="entry name" value="Lipid_II_synth_GatD"/>
</dbReference>
<dbReference type="GO" id="GO:0016740">
    <property type="term" value="F:transferase activity"/>
    <property type="evidence" value="ECO:0007669"/>
    <property type="project" value="UniProtKB-KW"/>
</dbReference>
<dbReference type="STRING" id="400772.RR49_02114"/>
<evidence type="ECO:0000256" key="1">
    <source>
        <dbReference type="ARBA" id="ARBA00022962"/>
    </source>
</evidence>